<dbReference type="SUPFAM" id="SSF56104">
    <property type="entry name" value="SAICAR synthase-like"/>
    <property type="match status" value="1"/>
</dbReference>
<proteinExistence type="predicted"/>
<evidence type="ECO:0000256" key="1">
    <source>
        <dbReference type="ARBA" id="ARBA00022598"/>
    </source>
</evidence>
<dbReference type="EC" id="6.3.2.6" evidence="6"/>
<dbReference type="GO" id="GO:0004639">
    <property type="term" value="F:phosphoribosylaminoimidazolesuccinocarboxamide synthase activity"/>
    <property type="evidence" value="ECO:0007669"/>
    <property type="project" value="UniProtKB-EC"/>
</dbReference>
<protein>
    <submittedName>
        <fullName evidence="6">SAICAR synthetase</fullName>
        <ecNumber evidence="6">6.3.2.6</ecNumber>
    </submittedName>
</protein>
<gene>
    <name evidence="6" type="ORF">B1A_19001</name>
</gene>
<evidence type="ECO:0000256" key="4">
    <source>
        <dbReference type="ARBA" id="ARBA00022840"/>
    </source>
</evidence>
<comment type="caution">
    <text evidence="6">The sequence shown here is derived from an EMBL/GenBank/DDBJ whole genome shotgun (WGS) entry which is preliminary data.</text>
</comment>
<dbReference type="Pfam" id="PF01259">
    <property type="entry name" value="SAICAR_synt"/>
    <property type="match status" value="1"/>
</dbReference>
<evidence type="ECO:0000256" key="3">
    <source>
        <dbReference type="ARBA" id="ARBA00022755"/>
    </source>
</evidence>
<feature type="domain" description="SAICAR synthetase/ADE2 N-terminal" evidence="5">
    <location>
        <begin position="4"/>
        <end position="46"/>
    </location>
</feature>
<name>T0YDS7_9ZZZZ</name>
<organism evidence="6">
    <name type="scientific">mine drainage metagenome</name>
    <dbReference type="NCBI Taxonomy" id="410659"/>
    <lineage>
        <taxon>unclassified sequences</taxon>
        <taxon>metagenomes</taxon>
        <taxon>ecological metagenomes</taxon>
    </lineage>
</organism>
<reference evidence="6" key="1">
    <citation type="submission" date="2013-08" db="EMBL/GenBank/DDBJ databases">
        <authorList>
            <person name="Mendez C."/>
            <person name="Richter M."/>
            <person name="Ferrer M."/>
            <person name="Sanchez J."/>
        </authorList>
    </citation>
    <scope>NUCLEOTIDE SEQUENCE</scope>
</reference>
<keyword evidence="4" id="KW-0067">ATP-binding</keyword>
<reference evidence="6" key="2">
    <citation type="journal article" date="2014" name="ISME J.">
        <title>Microbial stratification in low pH oxic and suboxic macroscopic growths along an acid mine drainage.</title>
        <authorList>
            <person name="Mendez-Garcia C."/>
            <person name="Mesa V."/>
            <person name="Sprenger R.R."/>
            <person name="Richter M."/>
            <person name="Diez M.S."/>
            <person name="Solano J."/>
            <person name="Bargiela R."/>
            <person name="Golyshina O.V."/>
            <person name="Manteca A."/>
            <person name="Ramos J.L."/>
            <person name="Gallego J.R."/>
            <person name="Llorente I."/>
            <person name="Martins Dos Santos V.A."/>
            <person name="Jensen O.N."/>
            <person name="Pelaez A.I."/>
            <person name="Sanchez J."/>
            <person name="Ferrer M."/>
        </authorList>
    </citation>
    <scope>NUCLEOTIDE SEQUENCE</scope>
</reference>
<dbReference type="UniPathway" id="UPA00074">
    <property type="reaction ID" value="UER00131"/>
</dbReference>
<accession>T0YDS7</accession>
<dbReference type="Gene3D" id="3.30.200.20">
    <property type="entry name" value="Phosphorylase Kinase, domain 1"/>
    <property type="match status" value="1"/>
</dbReference>
<evidence type="ECO:0000256" key="2">
    <source>
        <dbReference type="ARBA" id="ARBA00022741"/>
    </source>
</evidence>
<evidence type="ECO:0000313" key="6">
    <source>
        <dbReference type="EMBL" id="EQD33506.1"/>
    </source>
</evidence>
<dbReference type="AlphaFoldDB" id="T0YDS7"/>
<evidence type="ECO:0000259" key="5">
    <source>
        <dbReference type="Pfam" id="PF01259"/>
    </source>
</evidence>
<dbReference type="GO" id="GO:0005524">
    <property type="term" value="F:ATP binding"/>
    <property type="evidence" value="ECO:0007669"/>
    <property type="project" value="UniProtKB-KW"/>
</dbReference>
<sequence>MNLIRTGKVKEVYDDGDTLLFNFTNKISVFDKIIPNEVPDKGEYTLQNLRLLV</sequence>
<keyword evidence="1 6" id="KW-0436">Ligase</keyword>
<dbReference type="EMBL" id="AUZX01014017">
    <property type="protein sequence ID" value="EQD33506.1"/>
    <property type="molecule type" value="Genomic_DNA"/>
</dbReference>
<dbReference type="InterPro" id="IPR028923">
    <property type="entry name" value="SAICAR_synt/ADE2_N"/>
</dbReference>
<keyword evidence="2" id="KW-0547">Nucleotide-binding</keyword>
<dbReference type="GO" id="GO:0006189">
    <property type="term" value="P:'de novo' IMP biosynthetic process"/>
    <property type="evidence" value="ECO:0007669"/>
    <property type="project" value="UniProtKB-UniPathway"/>
</dbReference>
<keyword evidence="3" id="KW-0658">Purine biosynthesis</keyword>